<gene>
    <name evidence="3" type="ORF">FF041_20440</name>
</gene>
<comment type="cofactor">
    <cofactor evidence="1">
        <name>FMN</name>
        <dbReference type="ChEBI" id="CHEBI:58210"/>
    </cofactor>
</comment>
<feature type="domain" description="FMN-dependent dehydrogenase" evidence="2">
    <location>
        <begin position="21"/>
        <end position="72"/>
    </location>
</feature>
<dbReference type="Gene3D" id="3.20.20.70">
    <property type="entry name" value="Aldolase class I"/>
    <property type="match status" value="1"/>
</dbReference>
<evidence type="ECO:0000313" key="3">
    <source>
        <dbReference type="EMBL" id="MQT02482.1"/>
    </source>
</evidence>
<dbReference type="Proteomes" id="UP000419138">
    <property type="component" value="Unassembled WGS sequence"/>
</dbReference>
<sequence length="74" mass="7616">MTSTATKVPAPVCLADVRTAARTALRPDVMDFVDGGTGDESALDANHDAFADIALVPRVLTGVAAAGMDTMLLR</sequence>
<dbReference type="InterPro" id="IPR000262">
    <property type="entry name" value="FMN-dep_DH"/>
</dbReference>
<comment type="caution">
    <text evidence="3">The sequence shown here is derived from an EMBL/GenBank/DDBJ whole genome shotgun (WGS) entry which is preliminary data.</text>
</comment>
<dbReference type="Pfam" id="PF01070">
    <property type="entry name" value="FMN_dh"/>
    <property type="match status" value="1"/>
</dbReference>
<evidence type="ECO:0000256" key="1">
    <source>
        <dbReference type="ARBA" id="ARBA00001917"/>
    </source>
</evidence>
<dbReference type="EMBL" id="VCLA01000155">
    <property type="protein sequence ID" value="MQT02482.1"/>
    <property type="molecule type" value="Genomic_DNA"/>
</dbReference>
<evidence type="ECO:0000259" key="2">
    <source>
        <dbReference type="Pfam" id="PF01070"/>
    </source>
</evidence>
<evidence type="ECO:0000313" key="4">
    <source>
        <dbReference type="Proteomes" id="UP000419138"/>
    </source>
</evidence>
<dbReference type="InterPro" id="IPR013785">
    <property type="entry name" value="Aldolase_TIM"/>
</dbReference>
<proteinExistence type="predicted"/>
<dbReference type="GO" id="GO:0016491">
    <property type="term" value="F:oxidoreductase activity"/>
    <property type="evidence" value="ECO:0007669"/>
    <property type="project" value="InterPro"/>
</dbReference>
<keyword evidence="4" id="KW-1185">Reference proteome</keyword>
<name>A0A646KJN2_STRJU</name>
<protein>
    <recommendedName>
        <fullName evidence="2">FMN-dependent dehydrogenase domain-containing protein</fullName>
    </recommendedName>
</protein>
<dbReference type="AlphaFoldDB" id="A0A646KJN2"/>
<dbReference type="SUPFAM" id="SSF51395">
    <property type="entry name" value="FMN-linked oxidoreductases"/>
    <property type="match status" value="1"/>
</dbReference>
<accession>A0A646KJN2</accession>
<reference evidence="3 4" key="1">
    <citation type="submission" date="2019-05" db="EMBL/GenBank/DDBJ databases">
        <title>Comparative genomics and metabolomics analyses of clavulanic acid producing Streptomyces species provides insight into specialized metabolism and evolution of beta-lactam biosynthetic gene clusters.</title>
        <authorList>
            <person name="Moore M.A."/>
            <person name="Cruz-Morales P."/>
            <person name="Barona Gomez F."/>
            <person name="Kapil T."/>
        </authorList>
    </citation>
    <scope>NUCLEOTIDE SEQUENCE [LARGE SCALE GENOMIC DNA]</scope>
    <source>
        <strain evidence="3 4">NRRL 5741</strain>
    </source>
</reference>
<organism evidence="3 4">
    <name type="scientific">Streptomyces jumonjinensis</name>
    <dbReference type="NCBI Taxonomy" id="1945"/>
    <lineage>
        <taxon>Bacteria</taxon>
        <taxon>Bacillati</taxon>
        <taxon>Actinomycetota</taxon>
        <taxon>Actinomycetes</taxon>
        <taxon>Kitasatosporales</taxon>
        <taxon>Streptomycetaceae</taxon>
        <taxon>Streptomyces</taxon>
    </lineage>
</organism>